<organism evidence="1 2">
    <name type="scientific">Lentzea fradiae</name>
    <dbReference type="NCBI Taxonomy" id="200378"/>
    <lineage>
        <taxon>Bacteria</taxon>
        <taxon>Bacillati</taxon>
        <taxon>Actinomycetota</taxon>
        <taxon>Actinomycetes</taxon>
        <taxon>Pseudonocardiales</taxon>
        <taxon>Pseudonocardiaceae</taxon>
        <taxon>Lentzea</taxon>
    </lineage>
</organism>
<reference evidence="2" key="1">
    <citation type="submission" date="2016-10" db="EMBL/GenBank/DDBJ databases">
        <authorList>
            <person name="Varghese N."/>
            <person name="Submissions S."/>
        </authorList>
    </citation>
    <scope>NUCLEOTIDE SEQUENCE [LARGE SCALE GENOMIC DNA]</scope>
    <source>
        <strain evidence="2">CGMCC 4.3506</strain>
    </source>
</reference>
<protein>
    <submittedName>
        <fullName evidence="1">Uncharacterized protein</fullName>
    </submittedName>
</protein>
<dbReference type="EMBL" id="FNCC01000017">
    <property type="protein sequence ID" value="SDH17905.1"/>
    <property type="molecule type" value="Genomic_DNA"/>
</dbReference>
<sequence>MRALVLGGTGLISRAAALALGYRPVGDYASTVREALRNQL</sequence>
<evidence type="ECO:0000313" key="2">
    <source>
        <dbReference type="Proteomes" id="UP000199623"/>
    </source>
</evidence>
<accession>A0A1G8AA51</accession>
<evidence type="ECO:0000313" key="1">
    <source>
        <dbReference type="EMBL" id="SDH17905.1"/>
    </source>
</evidence>
<dbReference type="Proteomes" id="UP000199623">
    <property type="component" value="Unassembled WGS sequence"/>
</dbReference>
<dbReference type="AlphaFoldDB" id="A0A1G8AA51"/>
<keyword evidence="2" id="KW-1185">Reference proteome</keyword>
<name>A0A1G8AA51_9PSEU</name>
<dbReference type="RefSeq" id="WP_281248928.1">
    <property type="nucleotide sequence ID" value="NZ_FNCC01000017.1"/>
</dbReference>
<proteinExistence type="predicted"/>
<gene>
    <name evidence="1" type="ORF">SAMN05216553_11781</name>
</gene>
<dbReference type="STRING" id="200378.SAMN05216553_11781"/>